<dbReference type="InterPro" id="IPR036291">
    <property type="entry name" value="NAD(P)-bd_dom_sf"/>
</dbReference>
<feature type="domain" description="NAD(P)-binding" evidence="1">
    <location>
        <begin position="16"/>
        <end position="163"/>
    </location>
</feature>
<dbReference type="EMBL" id="KN837169">
    <property type="protein sequence ID" value="KIJ37438.1"/>
    <property type="molecule type" value="Genomic_DNA"/>
</dbReference>
<evidence type="ECO:0000313" key="2">
    <source>
        <dbReference type="EMBL" id="KIJ37438.1"/>
    </source>
</evidence>
<dbReference type="Gene3D" id="3.90.25.10">
    <property type="entry name" value="UDP-galactose 4-epimerase, domain 1"/>
    <property type="match status" value="1"/>
</dbReference>
<proteinExistence type="predicted"/>
<dbReference type="Proteomes" id="UP000054279">
    <property type="component" value="Unassembled WGS sequence"/>
</dbReference>
<keyword evidence="3" id="KW-1185">Reference proteome</keyword>
<organism evidence="2 3">
    <name type="scientific">Sphaerobolus stellatus (strain SS14)</name>
    <dbReference type="NCBI Taxonomy" id="990650"/>
    <lineage>
        <taxon>Eukaryota</taxon>
        <taxon>Fungi</taxon>
        <taxon>Dikarya</taxon>
        <taxon>Basidiomycota</taxon>
        <taxon>Agaricomycotina</taxon>
        <taxon>Agaricomycetes</taxon>
        <taxon>Phallomycetidae</taxon>
        <taxon>Geastrales</taxon>
        <taxon>Sphaerobolaceae</taxon>
        <taxon>Sphaerobolus</taxon>
    </lineage>
</organism>
<evidence type="ECO:0000313" key="3">
    <source>
        <dbReference type="Proteomes" id="UP000054279"/>
    </source>
</evidence>
<gene>
    <name evidence="2" type="ORF">M422DRAFT_60991</name>
</gene>
<sequence>MSSANTANGRKVVLTGTTGNLGSLVLKHILNLLPPSSIIVSLYNPSKAPEQVKEKGIELRRGDYEDPASLDKAYEGADVLFLMSYPSIRYQVRVNAHVNAIEAAKRSSIKHIVYTSLAFAGGPQSSESVAAVMRAHLDTEAYLKTSLPADMTYTIIREGLYTESFPLYFGIYDLAAKPSEVSVPSGDNDGLIAFTKRDELGEATAKVITDIITHPPATHNQGEFVNKTILLAAKPKYSLTSLGELIGKILGTAPVRVNRIPPEEYAAPGSRAATFIGSPEMAMDWTTTYSAIGRGETSYRGEGSEELERIIGKTPEAVEVTVESMLKQK</sequence>
<dbReference type="InterPro" id="IPR052718">
    <property type="entry name" value="NmrA-type_oxidoreductase"/>
</dbReference>
<dbReference type="Gene3D" id="3.40.50.720">
    <property type="entry name" value="NAD(P)-binding Rossmann-like Domain"/>
    <property type="match status" value="1"/>
</dbReference>
<dbReference type="SUPFAM" id="SSF51735">
    <property type="entry name" value="NAD(P)-binding Rossmann-fold domains"/>
    <property type="match status" value="1"/>
</dbReference>
<dbReference type="HOGENOM" id="CLU_007383_10_4_1"/>
<dbReference type="InterPro" id="IPR016040">
    <property type="entry name" value="NAD(P)-bd_dom"/>
</dbReference>
<reference evidence="2 3" key="1">
    <citation type="submission" date="2014-06" db="EMBL/GenBank/DDBJ databases">
        <title>Evolutionary Origins and Diversification of the Mycorrhizal Mutualists.</title>
        <authorList>
            <consortium name="DOE Joint Genome Institute"/>
            <consortium name="Mycorrhizal Genomics Consortium"/>
            <person name="Kohler A."/>
            <person name="Kuo A."/>
            <person name="Nagy L.G."/>
            <person name="Floudas D."/>
            <person name="Copeland A."/>
            <person name="Barry K.W."/>
            <person name="Cichocki N."/>
            <person name="Veneault-Fourrey C."/>
            <person name="LaButti K."/>
            <person name="Lindquist E.A."/>
            <person name="Lipzen A."/>
            <person name="Lundell T."/>
            <person name="Morin E."/>
            <person name="Murat C."/>
            <person name="Riley R."/>
            <person name="Ohm R."/>
            <person name="Sun H."/>
            <person name="Tunlid A."/>
            <person name="Henrissat B."/>
            <person name="Grigoriev I.V."/>
            <person name="Hibbett D.S."/>
            <person name="Martin F."/>
        </authorList>
    </citation>
    <scope>NUCLEOTIDE SEQUENCE [LARGE SCALE GENOMIC DNA]</scope>
    <source>
        <strain evidence="2 3">SS14</strain>
    </source>
</reference>
<protein>
    <recommendedName>
        <fullName evidence="1">NAD(P)-binding domain-containing protein</fullName>
    </recommendedName>
</protein>
<dbReference type="PANTHER" id="PTHR47129">
    <property type="entry name" value="QUINONE OXIDOREDUCTASE 2"/>
    <property type="match status" value="1"/>
</dbReference>
<evidence type="ECO:0000259" key="1">
    <source>
        <dbReference type="Pfam" id="PF13460"/>
    </source>
</evidence>
<name>A0A0C9U3M6_SPHS4</name>
<dbReference type="PANTHER" id="PTHR47129:SF1">
    <property type="entry name" value="NMRA-LIKE DOMAIN-CONTAINING PROTEIN"/>
    <property type="match status" value="1"/>
</dbReference>
<dbReference type="OrthoDB" id="419598at2759"/>
<dbReference type="AlphaFoldDB" id="A0A0C9U3M6"/>
<accession>A0A0C9U3M6</accession>
<dbReference type="Pfam" id="PF13460">
    <property type="entry name" value="NAD_binding_10"/>
    <property type="match status" value="1"/>
</dbReference>